<reference evidence="2 3" key="1">
    <citation type="submission" date="2019-06" db="EMBL/GenBank/DDBJ databases">
        <title>Wine fermentation using esterase from Monascus purpureus.</title>
        <authorList>
            <person name="Geng C."/>
            <person name="Zhang Y."/>
        </authorList>
    </citation>
    <scope>NUCLEOTIDE SEQUENCE [LARGE SCALE GENOMIC DNA]</scope>
    <source>
        <strain evidence="2">HQ1</strain>
    </source>
</reference>
<proteinExistence type="predicted"/>
<feature type="region of interest" description="Disordered" evidence="1">
    <location>
        <begin position="1"/>
        <end position="28"/>
    </location>
</feature>
<evidence type="ECO:0000313" key="3">
    <source>
        <dbReference type="Proteomes" id="UP000319663"/>
    </source>
</evidence>
<dbReference type="OrthoDB" id="2446291at2759"/>
<accession>A0A507R6U8</accession>
<organism evidence="2 3">
    <name type="scientific">Monascus purpureus</name>
    <name type="common">Red mold</name>
    <name type="synonym">Monascus anka</name>
    <dbReference type="NCBI Taxonomy" id="5098"/>
    <lineage>
        <taxon>Eukaryota</taxon>
        <taxon>Fungi</taxon>
        <taxon>Dikarya</taxon>
        <taxon>Ascomycota</taxon>
        <taxon>Pezizomycotina</taxon>
        <taxon>Eurotiomycetes</taxon>
        <taxon>Eurotiomycetidae</taxon>
        <taxon>Eurotiales</taxon>
        <taxon>Aspergillaceae</taxon>
        <taxon>Monascus</taxon>
    </lineage>
</organism>
<comment type="caution">
    <text evidence="2">The sequence shown here is derived from an EMBL/GenBank/DDBJ whole genome shotgun (WGS) entry which is preliminary data.</text>
</comment>
<dbReference type="EMBL" id="VIFY01000001">
    <property type="protein sequence ID" value="TQB77466.1"/>
    <property type="molecule type" value="Genomic_DNA"/>
</dbReference>
<dbReference type="Proteomes" id="UP000319663">
    <property type="component" value="Unassembled WGS sequence"/>
</dbReference>
<feature type="region of interest" description="Disordered" evidence="1">
    <location>
        <begin position="180"/>
        <end position="204"/>
    </location>
</feature>
<feature type="compositionally biased region" description="Polar residues" evidence="1">
    <location>
        <begin position="180"/>
        <end position="196"/>
    </location>
</feature>
<gene>
    <name evidence="2" type="ORF">MPDQ_000006</name>
</gene>
<protein>
    <submittedName>
        <fullName evidence="2">Uncharacterized protein</fullName>
    </submittedName>
</protein>
<keyword evidence="3" id="KW-1185">Reference proteome</keyword>
<evidence type="ECO:0000256" key="1">
    <source>
        <dbReference type="SAM" id="MobiDB-lite"/>
    </source>
</evidence>
<feature type="compositionally biased region" description="Basic and acidic residues" evidence="1">
    <location>
        <begin position="1"/>
        <end position="13"/>
    </location>
</feature>
<name>A0A507R6U8_MONPU</name>
<sequence length="278" mass="30608">MFSFSDKRPRDDDAFASQDESLIRAKKKPRPLPLRALPITTHGRDLADIHPFPAQFLLPSTLIPADSSEDDDQEGIFNKCLDHGIVNSAYHNVQSQGQGYSSPAVSLDTAMELDVRSDCQPLSSRDNIHPFSVGMNHSEGIQLSSVPCNLINQYLHITEGCMTTPTHSHFTMNMAAQTESTTMPSSSDPACKYQNSGKDEKADCGHDRHPLSLINQDGNTLQDNYSVSTDNHGQNKAPLGIAKAGPRKGKTMLSMGYRADCDKCRRKVPGHYSHLIRT</sequence>
<dbReference type="STRING" id="5098.A0A507R6U8"/>
<dbReference type="AlphaFoldDB" id="A0A507R6U8"/>
<evidence type="ECO:0000313" key="2">
    <source>
        <dbReference type="EMBL" id="TQB77466.1"/>
    </source>
</evidence>